<keyword evidence="2" id="KW-1134">Transmembrane beta strand</keyword>
<evidence type="ECO:0000256" key="2">
    <source>
        <dbReference type="RuleBase" id="RU362097"/>
    </source>
</evidence>
<keyword evidence="2" id="KW-0472">Membrane</keyword>
<dbReference type="RefSeq" id="WP_184334142.1">
    <property type="nucleotide sequence ID" value="NZ_JACHHZ010000004.1"/>
</dbReference>
<protein>
    <submittedName>
        <fullName evidence="3">NodT family efflux transporter outer membrane factor (OMF) lipoprotein</fullName>
    </submittedName>
</protein>
<dbReference type="SUPFAM" id="SSF56954">
    <property type="entry name" value="Outer membrane efflux proteins (OEP)"/>
    <property type="match status" value="1"/>
</dbReference>
<organism evidence="3 4">
    <name type="scientific">Povalibacter uvarum</name>
    <dbReference type="NCBI Taxonomy" id="732238"/>
    <lineage>
        <taxon>Bacteria</taxon>
        <taxon>Pseudomonadati</taxon>
        <taxon>Pseudomonadota</taxon>
        <taxon>Gammaproteobacteria</taxon>
        <taxon>Steroidobacterales</taxon>
        <taxon>Steroidobacteraceae</taxon>
        <taxon>Povalibacter</taxon>
    </lineage>
</organism>
<proteinExistence type="inferred from homology"/>
<dbReference type="Proteomes" id="UP000588068">
    <property type="component" value="Unassembled WGS sequence"/>
</dbReference>
<comment type="caution">
    <text evidence="3">The sequence shown here is derived from an EMBL/GenBank/DDBJ whole genome shotgun (WGS) entry which is preliminary data.</text>
</comment>
<keyword evidence="2" id="KW-0564">Palmitate</keyword>
<keyword evidence="4" id="KW-1185">Reference proteome</keyword>
<sequence length="483" mass="53296">MKSRFLLIAVGALMLTACALGPDYKAPEDAMPEQWRSAGDALSSQDVDAQWWKQFNDPALNDLVDRALQNNPDITIAGLRLAQSRAQRGAAAGARWPSVNAGALYDRERQSENGVSTRVINLIVPPAQRDEIISVLSEPFSVYQAGFDAAWELDLWGRVRRSVESADATLQASGENLHDAQLSLTAEVVRTYLELRGVQEQLRIANADVVASADLVELTTYRVKGGIVDELDLSTQRARLSQTRSSIPQLQQQQTQIISALGLLLNVQPGVLDTQLANQVEGFQMPRTIAGGVPSEVARRRPDIRRAEAQLHAATAEIGVAVADLYPRITLTGSFVQQSLDASDLTEWGSRQWSIGPSISLPIFDGSRRRSVVEIRKLQQQEAAVNYQRTVLHAWHEIENALSAYEAERRRNQELGETLSASRDAYDIAHVRYNHGLVNYLVELDAHRTLLQAERAYSESNTQVATQLVAIYKALGGGWSDVQ</sequence>
<comment type="similarity">
    <text evidence="1 2">Belongs to the outer membrane factor (OMF) (TC 1.B.17) family.</text>
</comment>
<dbReference type="EMBL" id="JACHHZ010000004">
    <property type="protein sequence ID" value="MBB6094739.1"/>
    <property type="molecule type" value="Genomic_DNA"/>
</dbReference>
<dbReference type="PROSITE" id="PS51257">
    <property type="entry name" value="PROKAR_LIPOPROTEIN"/>
    <property type="match status" value="1"/>
</dbReference>
<dbReference type="Gene3D" id="1.20.1600.10">
    <property type="entry name" value="Outer membrane efflux proteins (OEP)"/>
    <property type="match status" value="1"/>
</dbReference>
<dbReference type="AlphaFoldDB" id="A0A841HQY7"/>
<feature type="chain" id="PRO_5033102473" evidence="2">
    <location>
        <begin position="20"/>
        <end position="483"/>
    </location>
</feature>
<dbReference type="InterPro" id="IPR010131">
    <property type="entry name" value="MdtP/NodT-like"/>
</dbReference>
<dbReference type="InterPro" id="IPR003423">
    <property type="entry name" value="OMP_efflux"/>
</dbReference>
<accession>A0A841HQY7</accession>
<dbReference type="Gene3D" id="2.20.200.10">
    <property type="entry name" value="Outer membrane efflux proteins (OEP)"/>
    <property type="match status" value="1"/>
</dbReference>
<name>A0A841HQY7_9GAMM</name>
<gene>
    <name evidence="3" type="ORF">HNQ60_003626</name>
</gene>
<feature type="signal peptide" evidence="2">
    <location>
        <begin position="1"/>
        <end position="19"/>
    </location>
</feature>
<dbReference type="GO" id="GO:0015562">
    <property type="term" value="F:efflux transmembrane transporter activity"/>
    <property type="evidence" value="ECO:0007669"/>
    <property type="project" value="InterPro"/>
</dbReference>
<keyword evidence="2" id="KW-0732">Signal</keyword>
<keyword evidence="2 3" id="KW-0449">Lipoprotein</keyword>
<evidence type="ECO:0000313" key="4">
    <source>
        <dbReference type="Proteomes" id="UP000588068"/>
    </source>
</evidence>
<reference evidence="3 4" key="1">
    <citation type="submission" date="2020-08" db="EMBL/GenBank/DDBJ databases">
        <title>Genomic Encyclopedia of Type Strains, Phase IV (KMG-IV): sequencing the most valuable type-strain genomes for metagenomic binning, comparative biology and taxonomic classification.</title>
        <authorList>
            <person name="Goeker M."/>
        </authorList>
    </citation>
    <scope>NUCLEOTIDE SEQUENCE [LARGE SCALE GENOMIC DNA]</scope>
    <source>
        <strain evidence="3 4">DSM 26723</strain>
    </source>
</reference>
<evidence type="ECO:0000313" key="3">
    <source>
        <dbReference type="EMBL" id="MBB6094739.1"/>
    </source>
</evidence>
<dbReference type="Pfam" id="PF02321">
    <property type="entry name" value="OEP"/>
    <property type="match status" value="2"/>
</dbReference>
<keyword evidence="2" id="KW-0812">Transmembrane</keyword>
<dbReference type="PANTHER" id="PTHR30203">
    <property type="entry name" value="OUTER MEMBRANE CATION EFFLUX PROTEIN"/>
    <property type="match status" value="1"/>
</dbReference>
<dbReference type="PANTHER" id="PTHR30203:SF25">
    <property type="entry name" value="OUTER MEMBRANE PROTEIN-RELATED"/>
    <property type="match status" value="1"/>
</dbReference>
<comment type="subcellular location">
    <subcellularLocation>
        <location evidence="2">Cell outer membrane</location>
        <topology evidence="2">Lipid-anchor</topology>
    </subcellularLocation>
</comment>
<evidence type="ECO:0000256" key="1">
    <source>
        <dbReference type="ARBA" id="ARBA00007613"/>
    </source>
</evidence>
<dbReference type="NCBIfam" id="TIGR01845">
    <property type="entry name" value="outer_NodT"/>
    <property type="match status" value="1"/>
</dbReference>
<dbReference type="GO" id="GO:0009279">
    <property type="term" value="C:cell outer membrane"/>
    <property type="evidence" value="ECO:0007669"/>
    <property type="project" value="UniProtKB-SubCell"/>
</dbReference>